<feature type="compositionally biased region" description="Low complexity" evidence="1">
    <location>
        <begin position="419"/>
        <end position="435"/>
    </location>
</feature>
<accession>A0A2T6ZYA8</accession>
<dbReference type="STRING" id="42251.A0A2T6ZYA8"/>
<keyword evidence="4" id="KW-1185">Reference proteome</keyword>
<evidence type="ECO:0008006" key="5">
    <source>
        <dbReference type="Google" id="ProtNLM"/>
    </source>
</evidence>
<gene>
    <name evidence="3" type="ORF">B9Z19DRAFT_1079275</name>
</gene>
<feature type="compositionally biased region" description="Pro residues" evidence="1">
    <location>
        <begin position="530"/>
        <end position="539"/>
    </location>
</feature>
<evidence type="ECO:0000256" key="2">
    <source>
        <dbReference type="SAM" id="Phobius"/>
    </source>
</evidence>
<keyword evidence="2" id="KW-0812">Transmembrane</keyword>
<comment type="caution">
    <text evidence="3">The sequence shown here is derived from an EMBL/GenBank/DDBJ whole genome shotgun (WGS) entry which is preliminary data.</text>
</comment>
<sequence length="539" mass="58322">MSSSPVDQNLPTSYSPVDGNGLLHQTQQPSEPEDFYRPSSQPRVNTMNTEPAHGIDHVSPVSPNSPADSQAPIMASTREQQLQYAVVGTAQEYPPPPLPSAKPNPTVSVTPPSTAQEYSEYPNTSQTAYAPVSGGYSTSTGAVNGEVGAVPVPTPRTPRMATADGGYAVPMTPLTPAVKTPTFKEEAEIAKADEKVRKYDKRDLAVKLKIRLAKILLRGVNCCCSLVVLALIASTFAIFNATKALPPRNNLPPWAISTPQWPQITVLVIACVSLVISLYIMYSYWRGGHDRAEKAAVYWTVFAVGTFIFTIVVWAIAAGIMQGSRNSSQGKDLWGWACKDNTRRKLFQDDVNYRLVCRQQDWVLVCAIIEIVVETISIAIYAFAFWRLTSKHRLRKSMDLRDKARGELWQAKLREQQAEEAAAATNDPETNANTAYNKLTSTTSPQDLEEGRAVPMLMKPPPGHYATAPHKAPEVNGENDATGTNPSVIVTPPGSSQGSQQPGVVEPPLQSPALALGAVPPTPRSVSFQAPPPGSRGSK</sequence>
<evidence type="ECO:0000256" key="1">
    <source>
        <dbReference type="SAM" id="MobiDB-lite"/>
    </source>
</evidence>
<feature type="region of interest" description="Disordered" evidence="1">
    <location>
        <begin position="1"/>
        <end position="132"/>
    </location>
</feature>
<feature type="compositionally biased region" description="Polar residues" evidence="1">
    <location>
        <begin position="115"/>
        <end position="128"/>
    </location>
</feature>
<feature type="compositionally biased region" description="Polar residues" evidence="1">
    <location>
        <begin position="38"/>
        <end position="49"/>
    </location>
</feature>
<reference evidence="3 4" key="1">
    <citation type="submission" date="2017-04" db="EMBL/GenBank/DDBJ databases">
        <title>Draft genome sequence of Tuber borchii Vittad., a whitish edible truffle.</title>
        <authorList>
            <consortium name="DOE Joint Genome Institute"/>
            <person name="Murat C."/>
            <person name="Kuo A."/>
            <person name="Barry K.W."/>
            <person name="Clum A."/>
            <person name="Dockter R.B."/>
            <person name="Fauchery L."/>
            <person name="Iotti M."/>
            <person name="Kohler A."/>
            <person name="Labutti K."/>
            <person name="Lindquist E.A."/>
            <person name="Lipzen A."/>
            <person name="Ohm R.A."/>
            <person name="Wang M."/>
            <person name="Grigoriev I.V."/>
            <person name="Zambonelli A."/>
            <person name="Martin F.M."/>
        </authorList>
    </citation>
    <scope>NUCLEOTIDE SEQUENCE [LARGE SCALE GENOMIC DNA]</scope>
    <source>
        <strain evidence="3 4">Tbo3840</strain>
    </source>
</reference>
<feature type="region of interest" description="Disordered" evidence="1">
    <location>
        <begin position="415"/>
        <end position="539"/>
    </location>
</feature>
<dbReference type="EMBL" id="NESQ01000063">
    <property type="protein sequence ID" value="PUU80483.1"/>
    <property type="molecule type" value="Genomic_DNA"/>
</dbReference>
<evidence type="ECO:0000313" key="4">
    <source>
        <dbReference type="Proteomes" id="UP000244722"/>
    </source>
</evidence>
<feature type="compositionally biased region" description="Low complexity" evidence="1">
    <location>
        <begin position="492"/>
        <end position="503"/>
    </location>
</feature>
<feature type="transmembrane region" description="Helical" evidence="2">
    <location>
        <begin position="215"/>
        <end position="241"/>
    </location>
</feature>
<feature type="compositionally biased region" description="Polar residues" evidence="1">
    <location>
        <begin position="1"/>
        <end position="15"/>
    </location>
</feature>
<proteinExistence type="predicted"/>
<organism evidence="3 4">
    <name type="scientific">Tuber borchii</name>
    <name type="common">White truffle</name>
    <dbReference type="NCBI Taxonomy" id="42251"/>
    <lineage>
        <taxon>Eukaryota</taxon>
        <taxon>Fungi</taxon>
        <taxon>Dikarya</taxon>
        <taxon>Ascomycota</taxon>
        <taxon>Pezizomycotina</taxon>
        <taxon>Pezizomycetes</taxon>
        <taxon>Pezizales</taxon>
        <taxon>Tuberaceae</taxon>
        <taxon>Tuber</taxon>
    </lineage>
</organism>
<keyword evidence="2" id="KW-1133">Transmembrane helix</keyword>
<feature type="compositionally biased region" description="Low complexity" evidence="1">
    <location>
        <begin position="103"/>
        <end position="114"/>
    </location>
</feature>
<feature type="transmembrane region" description="Helical" evidence="2">
    <location>
        <begin position="362"/>
        <end position="386"/>
    </location>
</feature>
<name>A0A2T6ZYA8_TUBBO</name>
<dbReference type="Proteomes" id="UP000244722">
    <property type="component" value="Unassembled WGS sequence"/>
</dbReference>
<dbReference type="OrthoDB" id="5420724at2759"/>
<feature type="compositionally biased region" description="Pro residues" evidence="1">
    <location>
        <begin position="93"/>
        <end position="102"/>
    </location>
</feature>
<dbReference type="PANTHER" id="PTHR42069:SF1">
    <property type="entry name" value="MARVEL DOMAIN-CONTAINING PROTEIN"/>
    <property type="match status" value="1"/>
</dbReference>
<protein>
    <recommendedName>
        <fullName evidence="5">MARVEL domain-containing protein</fullName>
    </recommendedName>
</protein>
<feature type="compositionally biased region" description="Polar residues" evidence="1">
    <location>
        <begin position="479"/>
        <end position="488"/>
    </location>
</feature>
<keyword evidence="2" id="KW-0472">Membrane</keyword>
<feature type="transmembrane region" description="Helical" evidence="2">
    <location>
        <begin position="261"/>
        <end position="285"/>
    </location>
</feature>
<dbReference type="PANTHER" id="PTHR42069">
    <property type="entry name" value="HYPHAL ANASTAMOSIS-8 PROTEIN"/>
    <property type="match status" value="1"/>
</dbReference>
<feature type="transmembrane region" description="Helical" evidence="2">
    <location>
        <begin position="297"/>
        <end position="321"/>
    </location>
</feature>
<dbReference type="AlphaFoldDB" id="A0A2T6ZYA8"/>
<feature type="compositionally biased region" description="Polar residues" evidence="1">
    <location>
        <begin position="436"/>
        <end position="446"/>
    </location>
</feature>
<evidence type="ECO:0000313" key="3">
    <source>
        <dbReference type="EMBL" id="PUU80483.1"/>
    </source>
</evidence>